<protein>
    <submittedName>
        <fullName evidence="1">Uncharacterized protein</fullName>
    </submittedName>
</protein>
<reference evidence="2" key="1">
    <citation type="journal article" date="2022" name="Mol. Ecol. Resour.">
        <title>The genomes of chicory, endive, great burdock and yacon provide insights into Asteraceae palaeo-polyploidization history and plant inulin production.</title>
        <authorList>
            <person name="Fan W."/>
            <person name="Wang S."/>
            <person name="Wang H."/>
            <person name="Wang A."/>
            <person name="Jiang F."/>
            <person name="Liu H."/>
            <person name="Zhao H."/>
            <person name="Xu D."/>
            <person name="Zhang Y."/>
        </authorList>
    </citation>
    <scope>NUCLEOTIDE SEQUENCE [LARGE SCALE GENOMIC DNA]</scope>
    <source>
        <strain evidence="2">cv. Punajuju</strain>
    </source>
</reference>
<dbReference type="EMBL" id="CM042016">
    <property type="protein sequence ID" value="KAI3700126.1"/>
    <property type="molecule type" value="Genomic_DNA"/>
</dbReference>
<dbReference type="Proteomes" id="UP001055811">
    <property type="component" value="Linkage Group LG08"/>
</dbReference>
<organism evidence="1 2">
    <name type="scientific">Cichorium intybus</name>
    <name type="common">Chicory</name>
    <dbReference type="NCBI Taxonomy" id="13427"/>
    <lineage>
        <taxon>Eukaryota</taxon>
        <taxon>Viridiplantae</taxon>
        <taxon>Streptophyta</taxon>
        <taxon>Embryophyta</taxon>
        <taxon>Tracheophyta</taxon>
        <taxon>Spermatophyta</taxon>
        <taxon>Magnoliopsida</taxon>
        <taxon>eudicotyledons</taxon>
        <taxon>Gunneridae</taxon>
        <taxon>Pentapetalae</taxon>
        <taxon>asterids</taxon>
        <taxon>campanulids</taxon>
        <taxon>Asterales</taxon>
        <taxon>Asteraceae</taxon>
        <taxon>Cichorioideae</taxon>
        <taxon>Cichorieae</taxon>
        <taxon>Cichoriinae</taxon>
        <taxon>Cichorium</taxon>
    </lineage>
</organism>
<reference evidence="1 2" key="2">
    <citation type="journal article" date="2022" name="Mol. Ecol. Resour.">
        <title>The genomes of chicory, endive, great burdock and yacon provide insights into Asteraceae paleo-polyploidization history and plant inulin production.</title>
        <authorList>
            <person name="Fan W."/>
            <person name="Wang S."/>
            <person name="Wang H."/>
            <person name="Wang A."/>
            <person name="Jiang F."/>
            <person name="Liu H."/>
            <person name="Zhao H."/>
            <person name="Xu D."/>
            <person name="Zhang Y."/>
        </authorList>
    </citation>
    <scope>NUCLEOTIDE SEQUENCE [LARGE SCALE GENOMIC DNA]</scope>
    <source>
        <strain evidence="2">cv. Punajuju</strain>
        <tissue evidence="1">Leaves</tissue>
    </source>
</reference>
<evidence type="ECO:0000313" key="1">
    <source>
        <dbReference type="EMBL" id="KAI3700126.1"/>
    </source>
</evidence>
<proteinExistence type="predicted"/>
<sequence>MEVRSSDYKVLLRYYEPQPTQRSARLQTLEKKISILERAVEVNSDNEELLLALMNAYQRRDKNDVLIDKWEKLLMHHSGSYKLWTEFLRIVQWDFSRFKLLFPSRIVACPFFMLALGDIVIPGILLALYLDIVKTEGLEISQPALDPNSTDIHHRITIRKRTNKFHRKINWVLLS</sequence>
<comment type="caution">
    <text evidence="1">The sequence shown here is derived from an EMBL/GenBank/DDBJ whole genome shotgun (WGS) entry which is preliminary data.</text>
</comment>
<gene>
    <name evidence="1" type="ORF">L2E82_44743</name>
</gene>
<accession>A0ACB8ZRL9</accession>
<name>A0ACB8ZRL9_CICIN</name>
<evidence type="ECO:0000313" key="2">
    <source>
        <dbReference type="Proteomes" id="UP001055811"/>
    </source>
</evidence>
<keyword evidence="2" id="KW-1185">Reference proteome</keyword>